<proteinExistence type="predicted"/>
<dbReference type="AlphaFoldDB" id="A0AAD4M0J2"/>
<comment type="caution">
    <text evidence="3">The sequence shown here is derived from an EMBL/GenBank/DDBJ whole genome shotgun (WGS) entry which is preliminary data.</text>
</comment>
<keyword evidence="2" id="KW-0732">Signal</keyword>
<sequence>MQKFIVALLAVVTLLATVVPSASAHSVSPLKRETNALRFARGLPPLPPTRRHTANSPTHSHTSVPHSGRVQARGCDTGETLGYLGNTPSGPKGLNCHCADDHNDDVLDLTVIFNSIEKSLACEGPQFGGGIYLGASVTADILGIGSASFVTLANVQIGIEAAEAGIWSLVEETGELLIKWKNVDHSEKPLHCAYNNDKDEIVFVGDIAAFLSVNVGWVEVRLYLVV</sequence>
<evidence type="ECO:0000256" key="1">
    <source>
        <dbReference type="SAM" id="MobiDB-lite"/>
    </source>
</evidence>
<feature type="region of interest" description="Disordered" evidence="1">
    <location>
        <begin position="40"/>
        <end position="71"/>
    </location>
</feature>
<evidence type="ECO:0000313" key="3">
    <source>
        <dbReference type="EMBL" id="KAI0297458.1"/>
    </source>
</evidence>
<keyword evidence="4" id="KW-1185">Reference proteome</keyword>
<gene>
    <name evidence="3" type="ORF">B0F90DRAFT_1739504</name>
</gene>
<organism evidence="3 4">
    <name type="scientific">Multifurca ochricompacta</name>
    <dbReference type="NCBI Taxonomy" id="376703"/>
    <lineage>
        <taxon>Eukaryota</taxon>
        <taxon>Fungi</taxon>
        <taxon>Dikarya</taxon>
        <taxon>Basidiomycota</taxon>
        <taxon>Agaricomycotina</taxon>
        <taxon>Agaricomycetes</taxon>
        <taxon>Russulales</taxon>
        <taxon>Russulaceae</taxon>
        <taxon>Multifurca</taxon>
    </lineage>
</organism>
<evidence type="ECO:0000256" key="2">
    <source>
        <dbReference type="SAM" id="SignalP"/>
    </source>
</evidence>
<dbReference type="EMBL" id="WTXG01000037">
    <property type="protein sequence ID" value="KAI0297458.1"/>
    <property type="molecule type" value="Genomic_DNA"/>
</dbReference>
<name>A0AAD4M0J2_9AGAM</name>
<feature type="compositionally biased region" description="Low complexity" evidence="1">
    <location>
        <begin position="56"/>
        <end position="67"/>
    </location>
</feature>
<evidence type="ECO:0000313" key="4">
    <source>
        <dbReference type="Proteomes" id="UP001203297"/>
    </source>
</evidence>
<feature type="chain" id="PRO_5042160301" evidence="2">
    <location>
        <begin position="25"/>
        <end position="226"/>
    </location>
</feature>
<dbReference type="Proteomes" id="UP001203297">
    <property type="component" value="Unassembled WGS sequence"/>
</dbReference>
<accession>A0AAD4M0J2</accession>
<reference evidence="3" key="1">
    <citation type="journal article" date="2022" name="New Phytol.">
        <title>Evolutionary transition to the ectomycorrhizal habit in the genomes of a hyperdiverse lineage of mushroom-forming fungi.</title>
        <authorList>
            <person name="Looney B."/>
            <person name="Miyauchi S."/>
            <person name="Morin E."/>
            <person name="Drula E."/>
            <person name="Courty P.E."/>
            <person name="Kohler A."/>
            <person name="Kuo A."/>
            <person name="LaButti K."/>
            <person name="Pangilinan J."/>
            <person name="Lipzen A."/>
            <person name="Riley R."/>
            <person name="Andreopoulos W."/>
            <person name="He G."/>
            <person name="Johnson J."/>
            <person name="Nolan M."/>
            <person name="Tritt A."/>
            <person name="Barry K.W."/>
            <person name="Grigoriev I.V."/>
            <person name="Nagy L.G."/>
            <person name="Hibbett D."/>
            <person name="Henrissat B."/>
            <person name="Matheny P.B."/>
            <person name="Labbe J."/>
            <person name="Martin F.M."/>
        </authorList>
    </citation>
    <scope>NUCLEOTIDE SEQUENCE</scope>
    <source>
        <strain evidence="3">BPL690</strain>
    </source>
</reference>
<feature type="signal peptide" evidence="2">
    <location>
        <begin position="1"/>
        <end position="24"/>
    </location>
</feature>
<protein>
    <submittedName>
        <fullName evidence="3">Uncharacterized protein</fullName>
    </submittedName>
</protein>